<proteinExistence type="inferred from homology"/>
<reference evidence="2 3" key="1">
    <citation type="submission" date="2020-02" db="EMBL/GenBank/DDBJ databases">
        <authorList>
            <person name="Kim Y.B."/>
            <person name="Roh S.W."/>
        </authorList>
    </citation>
    <scope>NUCLEOTIDE SEQUENCE [LARGE SCALE GENOMIC DNA]</scope>
    <source>
        <strain evidence="2 3">DSM 103574</strain>
    </source>
</reference>
<dbReference type="RefSeq" id="WP_163065438.1">
    <property type="nucleotide sequence ID" value="NZ_CP048649.1"/>
</dbReference>
<evidence type="ECO:0000256" key="1">
    <source>
        <dbReference type="ARBA" id="ARBA00010657"/>
    </source>
</evidence>
<organism evidence="2 3">
    <name type="scientific">Aminipila butyrica</name>
    <dbReference type="NCBI Taxonomy" id="433296"/>
    <lineage>
        <taxon>Bacteria</taxon>
        <taxon>Bacillati</taxon>
        <taxon>Bacillota</taxon>
        <taxon>Clostridia</taxon>
        <taxon>Peptostreptococcales</taxon>
        <taxon>Anaerovoracaceae</taxon>
        <taxon>Aminipila</taxon>
    </lineage>
</organism>
<dbReference type="EMBL" id="CP048649">
    <property type="protein sequence ID" value="QIB68575.1"/>
    <property type="molecule type" value="Genomic_DNA"/>
</dbReference>
<comment type="similarity">
    <text evidence="1">Belongs to the plasmid mobilization pre family.</text>
</comment>
<dbReference type="GO" id="GO:0003677">
    <property type="term" value="F:DNA binding"/>
    <property type="evidence" value="ECO:0007669"/>
    <property type="project" value="InterPro"/>
</dbReference>
<keyword evidence="3" id="KW-1185">Reference proteome</keyword>
<dbReference type="InterPro" id="IPR001668">
    <property type="entry name" value="Mob_Pre"/>
</dbReference>
<dbReference type="Proteomes" id="UP000466848">
    <property type="component" value="Chromosome"/>
</dbReference>
<dbReference type="AlphaFoldDB" id="A0A858BU14"/>
<dbReference type="GO" id="GO:0006310">
    <property type="term" value="P:DNA recombination"/>
    <property type="evidence" value="ECO:0007669"/>
    <property type="project" value="InterPro"/>
</dbReference>
<name>A0A858BU14_9FIRM</name>
<accession>A0A858BU14</accession>
<dbReference type="Gene3D" id="3.30.930.30">
    <property type="match status" value="1"/>
</dbReference>
<dbReference type="KEGG" id="abut:Ami103574_04215"/>
<gene>
    <name evidence="2" type="ORF">Ami103574_04215</name>
</gene>
<dbReference type="CDD" id="cd17242">
    <property type="entry name" value="MobM_relaxase"/>
    <property type="match status" value="1"/>
</dbReference>
<dbReference type="Pfam" id="PF01076">
    <property type="entry name" value="Mob_Pre"/>
    <property type="match status" value="1"/>
</dbReference>
<evidence type="ECO:0000313" key="3">
    <source>
        <dbReference type="Proteomes" id="UP000466848"/>
    </source>
</evidence>
<protein>
    <recommendedName>
        <fullName evidence="4">Plasmid recombination enzyme</fullName>
    </recommendedName>
</protein>
<dbReference type="NCBIfam" id="NF041497">
    <property type="entry name" value="MobV"/>
    <property type="match status" value="1"/>
</dbReference>
<evidence type="ECO:0000313" key="2">
    <source>
        <dbReference type="EMBL" id="QIB68575.1"/>
    </source>
</evidence>
<sequence length="402" mass="46204">MSSQVVRVQGFNKGSLSAIGKEVEREQIQHRNPDIDIKRTHLNEIYKQTKNGMYAEWKDVCSNLNVSNVDKLKKKAIAFEGMVITSDKDFFEKLGYRSGLPPPEKIKKFFTLAYTFAIQEIGFKGTDTNVLSAVVHYDETTPHLQLYYVPVVDTWKEKVLQRDKDGKVLKSDSGSPIQARDDSGKLIWKVIRDSGDRKLSRDSFWKNKGGNTSYTKLQDRFHEQIGKAYNLGRGEKGSTREHTTKAQWEIEKIEALKSEKHDLERQIPISSSTVLGVHEIAKIEPKQGFGCIKNVTLKEIEHLKAEATEKIVIERAFALQKFENESLLKKQLNYQQNETNHTKIKKEATLLKKQIAHTERIINSTPELKKMFDTALEEDMKNKQDWLSKLNPGNQRTINKKL</sequence>
<evidence type="ECO:0008006" key="4">
    <source>
        <dbReference type="Google" id="ProtNLM"/>
    </source>
</evidence>